<sequence>MISSITLAQQKLLYGFAETPQTLLLNPGAETNYRYHVGIPFLSGFSVNLSSTNLVLGDLFLSDGIDFSTKVNRAIDKLDKDDYIHLNTSIDVLNGGFRYDDKTYLSFGFYQELDFIFYFPKDIATLINQGNEPFLNRPFSVSELAFKADILGVLHAGISRKVDERLNIGARVKIYSSSLNAETKNNSGTFTTIEHDTNLLRQYLSGVDVNVRSSGIVENDETLDNPSSLYTKTFLSGNLGFGFDIGFTYHINPQLELSGSLLDVGFIKHSKSIKNFTAKGDFVFDGVNFQYDGNNTDYWNELDIAFEEQVPNGENQNSYISWRPAKLNAALKYSFGERRSKVCYADTKKGYYYNAIGVQLHSVFRPLGQQFALTSFFEATITEKFHTKFTHTINDFSSKNFGFGFVGELFNVNIFGMVDNILGLTEIARSKSTSVSFGVNMVFD</sequence>
<keyword evidence="3" id="KW-1185">Reference proteome</keyword>
<dbReference type="InterPro" id="IPR043781">
    <property type="entry name" value="DUF5723"/>
</dbReference>
<evidence type="ECO:0000259" key="1">
    <source>
        <dbReference type="Pfam" id="PF18990"/>
    </source>
</evidence>
<dbReference type="Proteomes" id="UP001257277">
    <property type="component" value="Unassembled WGS sequence"/>
</dbReference>
<comment type="caution">
    <text evidence="2">The sequence shown here is derived from an EMBL/GenBank/DDBJ whole genome shotgun (WGS) entry which is preliminary data.</text>
</comment>
<dbReference type="EMBL" id="JAVTTO010000006">
    <property type="protein sequence ID" value="MDT7833476.1"/>
    <property type="molecule type" value="Genomic_DNA"/>
</dbReference>
<evidence type="ECO:0000313" key="3">
    <source>
        <dbReference type="Proteomes" id="UP001257277"/>
    </source>
</evidence>
<gene>
    <name evidence="2" type="ORF">RQM59_13905</name>
</gene>
<proteinExistence type="predicted"/>
<protein>
    <submittedName>
        <fullName evidence="2">DUF5723 family protein</fullName>
    </submittedName>
</protein>
<evidence type="ECO:0000313" key="2">
    <source>
        <dbReference type="EMBL" id="MDT7833476.1"/>
    </source>
</evidence>
<dbReference type="Gene3D" id="2.40.160.60">
    <property type="entry name" value="Outer membrane protein transport protein (OMPP1/FadL/TodX)"/>
    <property type="match status" value="1"/>
</dbReference>
<name>A0ABU3LJL1_9FLAO</name>
<reference evidence="2 3" key="1">
    <citation type="submission" date="2023-09" db="EMBL/GenBank/DDBJ databases">
        <title>Novel taxa isolated from Blanes Bay.</title>
        <authorList>
            <person name="Rey-Velasco X."/>
            <person name="Lucena T."/>
        </authorList>
    </citation>
    <scope>NUCLEOTIDE SEQUENCE [LARGE SCALE GENOMIC DNA]</scope>
    <source>
        <strain evidence="2 3">S356</strain>
    </source>
</reference>
<accession>A0ABU3LJL1</accession>
<dbReference type="Pfam" id="PF18990">
    <property type="entry name" value="DUF5723"/>
    <property type="match status" value="1"/>
</dbReference>
<organism evidence="2 3">
    <name type="scientific">Asprobacillus argus</name>
    <dbReference type="NCBI Taxonomy" id="3076534"/>
    <lineage>
        <taxon>Bacteria</taxon>
        <taxon>Pseudomonadati</taxon>
        <taxon>Bacteroidota</taxon>
        <taxon>Flavobacteriia</taxon>
        <taxon>Flavobacteriales</taxon>
        <taxon>Flavobacteriaceae</taxon>
        <taxon>Asprobacillus</taxon>
    </lineage>
</organism>
<feature type="domain" description="DUF5723" evidence="1">
    <location>
        <begin position="27"/>
        <end position="419"/>
    </location>
</feature>
<dbReference type="RefSeq" id="WP_349242729.1">
    <property type="nucleotide sequence ID" value="NZ_JAVTTO010000006.1"/>
</dbReference>